<feature type="domain" description="Nucleotidyl transferase" evidence="8">
    <location>
        <begin position="8"/>
        <end position="263"/>
    </location>
</feature>
<evidence type="ECO:0000256" key="5">
    <source>
        <dbReference type="ARBA" id="ARBA00022741"/>
    </source>
</evidence>
<dbReference type="Gene3D" id="3.90.550.10">
    <property type="entry name" value="Spore Coat Polysaccharide Biosynthesis Protein SpsA, Chain A"/>
    <property type="match status" value="1"/>
</dbReference>
<dbReference type="Pfam" id="PF25247">
    <property type="entry name" value="LbH_GLGC"/>
    <property type="match status" value="1"/>
</dbReference>
<keyword evidence="5" id="KW-0547">Nucleotide-binding</keyword>
<dbReference type="GO" id="GO:0005524">
    <property type="term" value="F:ATP binding"/>
    <property type="evidence" value="ECO:0007669"/>
    <property type="project" value="UniProtKB-KW"/>
</dbReference>
<organism evidence="9">
    <name type="scientific">Candidatus Moduliflexus flocculans</name>
    <dbReference type="NCBI Taxonomy" id="1499966"/>
    <lineage>
        <taxon>Bacteria</taxon>
        <taxon>Candidatus Moduliflexota</taxon>
        <taxon>Candidatus Moduliflexia</taxon>
        <taxon>Candidatus Moduliflexales</taxon>
        <taxon>Candidatus Moduliflexaceae</taxon>
    </lineage>
</organism>
<keyword evidence="4 9" id="KW-0548">Nucleotidyltransferase</keyword>
<dbReference type="STRING" id="1499966.U14_00521"/>
<keyword evidence="10" id="KW-1185">Reference proteome</keyword>
<dbReference type="GO" id="GO:0005978">
    <property type="term" value="P:glycogen biosynthetic process"/>
    <property type="evidence" value="ECO:0007669"/>
    <property type="project" value="InterPro"/>
</dbReference>
<keyword evidence="6" id="KW-0067">ATP-binding</keyword>
<comment type="similarity">
    <text evidence="1">Belongs to the bacterial/plant glucose-1-phosphate adenylyltransferase family.</text>
</comment>
<evidence type="ECO:0000259" key="8">
    <source>
        <dbReference type="Pfam" id="PF00483"/>
    </source>
</evidence>
<gene>
    <name evidence="9" type="ORF">U14_00521</name>
</gene>
<accession>A0A0S6VTL0</accession>
<dbReference type="PROSITE" id="PS00808">
    <property type="entry name" value="ADP_GLC_PYROPHOSPH_1"/>
    <property type="match status" value="1"/>
</dbReference>
<keyword evidence="2" id="KW-0321">Glycogen metabolism</keyword>
<dbReference type="SUPFAM" id="SSF51161">
    <property type="entry name" value="Trimeric LpxA-like enzymes"/>
    <property type="match status" value="1"/>
</dbReference>
<dbReference type="GO" id="GO:0008878">
    <property type="term" value="F:glucose-1-phosphate adenylyltransferase activity"/>
    <property type="evidence" value="ECO:0007669"/>
    <property type="project" value="InterPro"/>
</dbReference>
<dbReference type="Gene3D" id="2.160.10.10">
    <property type="entry name" value="Hexapeptide repeat proteins"/>
    <property type="match status" value="1"/>
</dbReference>
<evidence type="ECO:0000313" key="9">
    <source>
        <dbReference type="EMBL" id="GAK49300.1"/>
    </source>
</evidence>
<dbReference type="Pfam" id="PF00483">
    <property type="entry name" value="NTP_transferase"/>
    <property type="match status" value="1"/>
</dbReference>
<keyword evidence="3 9" id="KW-0808">Transferase</keyword>
<dbReference type="SUPFAM" id="SSF53448">
    <property type="entry name" value="Nucleotide-diphospho-sugar transferases"/>
    <property type="match status" value="1"/>
</dbReference>
<dbReference type="InterPro" id="IPR005836">
    <property type="entry name" value="ADP_Glu_pyroP_CS"/>
</dbReference>
<dbReference type="InterPro" id="IPR029044">
    <property type="entry name" value="Nucleotide-diphossugar_trans"/>
</dbReference>
<evidence type="ECO:0000313" key="10">
    <source>
        <dbReference type="Proteomes" id="UP000030700"/>
    </source>
</evidence>
<reference evidence="9" key="1">
    <citation type="journal article" date="2015" name="PeerJ">
        <title>First genomic representation of candidate bacterial phylum KSB3 points to enhanced environmental sensing as a trigger of wastewater bulking.</title>
        <authorList>
            <person name="Sekiguchi Y."/>
            <person name="Ohashi A."/>
            <person name="Parks D.H."/>
            <person name="Yamauchi T."/>
            <person name="Tyson G.W."/>
            <person name="Hugenholtz P."/>
        </authorList>
    </citation>
    <scope>NUCLEOTIDE SEQUENCE [LARGE SCALE GENOMIC DNA]</scope>
</reference>
<dbReference type="AlphaFoldDB" id="A0A0S6VTL0"/>
<name>A0A0S6VTL0_9BACT</name>
<dbReference type="PANTHER" id="PTHR43523:SF12">
    <property type="entry name" value="GLUCOSE-1-PHOSPHATE ADENYLYLTRANSFERASE LARGE SUBUNIT 1, CHLOROPLASTIC-RELATED"/>
    <property type="match status" value="1"/>
</dbReference>
<dbReference type="CDD" id="cd02508">
    <property type="entry name" value="ADP_Glucose_PP"/>
    <property type="match status" value="1"/>
</dbReference>
<proteinExistence type="inferred from homology"/>
<evidence type="ECO:0000256" key="7">
    <source>
        <dbReference type="ARBA" id="ARBA00023277"/>
    </source>
</evidence>
<dbReference type="HOGENOM" id="CLU_029499_14_4_0"/>
<evidence type="ECO:0000256" key="3">
    <source>
        <dbReference type="ARBA" id="ARBA00022679"/>
    </source>
</evidence>
<dbReference type="EMBL" id="DF820455">
    <property type="protein sequence ID" value="GAK49300.1"/>
    <property type="molecule type" value="Genomic_DNA"/>
</dbReference>
<dbReference type="InterPro" id="IPR005835">
    <property type="entry name" value="NTP_transferase_dom"/>
</dbReference>
<evidence type="ECO:0000256" key="1">
    <source>
        <dbReference type="ARBA" id="ARBA00010443"/>
    </source>
</evidence>
<dbReference type="PANTHER" id="PTHR43523">
    <property type="entry name" value="GLUCOSE-1-PHOSPHATE ADENYLYLTRANSFERASE-RELATED"/>
    <property type="match status" value="1"/>
</dbReference>
<dbReference type="InterPro" id="IPR011831">
    <property type="entry name" value="ADP-Glc_PPase"/>
</dbReference>
<evidence type="ECO:0000256" key="2">
    <source>
        <dbReference type="ARBA" id="ARBA00022600"/>
    </source>
</evidence>
<evidence type="ECO:0000256" key="6">
    <source>
        <dbReference type="ARBA" id="ARBA00022840"/>
    </source>
</evidence>
<dbReference type="InterPro" id="IPR011004">
    <property type="entry name" value="Trimer_LpxA-like_sf"/>
</dbReference>
<protein>
    <submittedName>
        <fullName evidence="9">Glucose-1-phosphate adenylyltransferase</fullName>
    </submittedName>
</protein>
<keyword evidence="7" id="KW-0119">Carbohydrate metabolism</keyword>
<dbReference type="Proteomes" id="UP000030700">
    <property type="component" value="Unassembled WGS sequence"/>
</dbReference>
<dbReference type="PROSITE" id="PS00809">
    <property type="entry name" value="ADP_GLC_PYROPHOSPH_2"/>
    <property type="match status" value="1"/>
</dbReference>
<evidence type="ECO:0000256" key="4">
    <source>
        <dbReference type="ARBA" id="ARBA00022695"/>
    </source>
</evidence>
<sequence length="417" mass="46620">MEMYNVLALILGGGHGARLYPLTKMRSKPAVPLAGKYRLIDIPLSNCLHAGIDKIAILTQFNSVSLHRHIQRAYGRDMFAHGWVDILAAQQTTSGQAWYQGTADAIRQQLPEIRSAKTEFVLILPGDHLYQMDYQHFLRYHLETDADITLAVQPTERRLAPALGILKCDSEGRIVIYKEKPKLEELDGLESLPDMGKPFMASMGIYLIRTSLLAELLSSSGNDLAKDITPPTISKYRVMGYVFRNYWADIGTIRRYYEVNLELVAPNSPFDFNNPLRPIYTHARFLPPCEVYGAKLNDVILTDGGRIYDAEITRSVIGLRSIIRSNVTIHSSIVMGADYYESSAELAQNAQPNMPNIGIGEGTIIESALIDKNARIGRHVHVRHLPNRPDSETESWVARDGLVIILKNAIIPDGTVI</sequence>